<proteinExistence type="inferred from homology"/>
<dbReference type="FunFam" id="1.20.890.10:FF:000004">
    <property type="entry name" value="ropporin-1-like protein isoform X2"/>
    <property type="match status" value="1"/>
</dbReference>
<dbReference type="Ensembl" id="ENSOMET00000020851.1">
    <property type="protein sequence ID" value="ENSOMEP00000013275.1"/>
    <property type="gene ID" value="ENSOMEG00000000707.1"/>
</dbReference>
<evidence type="ECO:0000256" key="3">
    <source>
        <dbReference type="ARBA" id="ARBA00023069"/>
    </source>
</evidence>
<sequence length="229" mass="25596">MPLPDRLFCAEQINIPPELPDILKNFSKAAIRTQPMDLLAWSAAYFNALSKGECLPVKDRLEYNDNTQNLDPSLTPGLLKILHKQLSSRKTCSREDLQTKWKGLSLSPNQLDTLLSLGGFDSEIDWIEFFALGCSALGGTLLSSMKFACEILTNDEEGGAARIPFDTFVQIYTFLARLDGDVPQEHIDIFLNSLKPQVELQHGMIKPGNFSHWEDMDFKSGATANTDQE</sequence>
<keyword evidence="3" id="KW-0969">Cilium</keyword>
<keyword evidence="2" id="KW-0282">Flagellum</keyword>
<dbReference type="InterPro" id="IPR047844">
    <property type="entry name" value="ROP_DD"/>
</dbReference>
<dbReference type="PANTHER" id="PTHR14952">
    <property type="entry name" value="ROPPORIN-1-LIKE PROTEIN"/>
    <property type="match status" value="1"/>
</dbReference>
<keyword evidence="8" id="KW-1185">Reference proteome</keyword>
<dbReference type="GeneID" id="112151632"/>
<dbReference type="RefSeq" id="XP_024136417.1">
    <property type="nucleotide sequence ID" value="XM_024280649.2"/>
</dbReference>
<keyword evidence="4" id="KW-0966">Cell projection</keyword>
<dbReference type="CTD" id="83853"/>
<dbReference type="Gene3D" id="1.20.890.10">
    <property type="entry name" value="cAMP-dependent protein kinase regulatory subunit, dimerization-anchoring domain"/>
    <property type="match status" value="1"/>
</dbReference>
<evidence type="ECO:0000256" key="6">
    <source>
        <dbReference type="ARBA" id="ARBA00040933"/>
    </source>
</evidence>
<dbReference type="STRING" id="30732.ENSOMEP00000013275"/>
<dbReference type="PaxDb" id="30732-ENSOMEP00000013275"/>
<comment type="subcellular location">
    <subcellularLocation>
        <location evidence="1">Cell projection</location>
        <location evidence="1">Cilium</location>
        <location evidence="1">Flagellum</location>
    </subcellularLocation>
</comment>
<evidence type="ECO:0000256" key="5">
    <source>
        <dbReference type="ARBA" id="ARBA00035651"/>
    </source>
</evidence>
<accession>A0A3B3C631</accession>
<dbReference type="GeneTree" id="ENSGT00390000012731"/>
<reference evidence="7" key="2">
    <citation type="submission" date="2025-09" db="UniProtKB">
        <authorList>
            <consortium name="Ensembl"/>
        </authorList>
    </citation>
    <scope>IDENTIFICATION</scope>
</reference>
<evidence type="ECO:0000256" key="1">
    <source>
        <dbReference type="ARBA" id="ARBA00004230"/>
    </source>
</evidence>
<reference evidence="7" key="1">
    <citation type="submission" date="2025-08" db="UniProtKB">
        <authorList>
            <consortium name="Ensembl"/>
        </authorList>
    </citation>
    <scope>IDENTIFICATION</scope>
</reference>
<dbReference type="AlphaFoldDB" id="A0A3B3C631"/>
<dbReference type="PANTHER" id="PTHR14952:SF14">
    <property type="entry name" value="ROPPORIN-1-LIKE PROTEIN"/>
    <property type="match status" value="1"/>
</dbReference>
<evidence type="ECO:0000313" key="8">
    <source>
        <dbReference type="Proteomes" id="UP000261560"/>
    </source>
</evidence>
<dbReference type="SUPFAM" id="SSF47391">
    <property type="entry name" value="Dimerization-anchoring domain of cAMP-dependent PK regulatory subunit"/>
    <property type="match status" value="1"/>
</dbReference>
<evidence type="ECO:0000256" key="2">
    <source>
        <dbReference type="ARBA" id="ARBA00022846"/>
    </source>
</evidence>
<dbReference type="GO" id="GO:0031514">
    <property type="term" value="C:motile cilium"/>
    <property type="evidence" value="ECO:0007669"/>
    <property type="project" value="UniProtKB-SubCell"/>
</dbReference>
<evidence type="ECO:0000313" key="7">
    <source>
        <dbReference type="Ensembl" id="ENSOMEP00000013275.1"/>
    </source>
</evidence>
<evidence type="ECO:0000256" key="4">
    <source>
        <dbReference type="ARBA" id="ARBA00023273"/>
    </source>
</evidence>
<name>A0A3B3C631_ORYME</name>
<dbReference type="Proteomes" id="UP000261560">
    <property type="component" value="Unplaced"/>
</dbReference>
<protein>
    <recommendedName>
        <fullName evidence="6">Ropporin-1-like protein</fullName>
    </recommendedName>
</protein>
<organism evidence="7 8">
    <name type="scientific">Oryzias melastigma</name>
    <name type="common">Marine medaka</name>
    <dbReference type="NCBI Taxonomy" id="30732"/>
    <lineage>
        <taxon>Eukaryota</taxon>
        <taxon>Metazoa</taxon>
        <taxon>Chordata</taxon>
        <taxon>Craniata</taxon>
        <taxon>Vertebrata</taxon>
        <taxon>Euteleostomi</taxon>
        <taxon>Actinopterygii</taxon>
        <taxon>Neopterygii</taxon>
        <taxon>Teleostei</taxon>
        <taxon>Neoteleostei</taxon>
        <taxon>Acanthomorphata</taxon>
        <taxon>Ovalentaria</taxon>
        <taxon>Atherinomorphae</taxon>
        <taxon>Beloniformes</taxon>
        <taxon>Adrianichthyidae</taxon>
        <taxon>Oryziinae</taxon>
        <taxon>Oryzias</taxon>
    </lineage>
</organism>
<dbReference type="CDD" id="cd23019">
    <property type="entry name" value="DD_ROP"/>
    <property type="match status" value="1"/>
</dbReference>
<comment type="similarity">
    <text evidence="5">Belongs to the ropporin family.</text>
</comment>
<dbReference type="OMA" id="QWSSAYF"/>